<protein>
    <submittedName>
        <fullName evidence="4">Putative Stabilin-2</fullName>
    </submittedName>
</protein>
<keyword evidence="5" id="KW-1185">Reference proteome</keyword>
<proteinExistence type="predicted"/>
<feature type="domain" description="FAS1" evidence="3">
    <location>
        <begin position="287"/>
        <end position="450"/>
    </location>
</feature>
<comment type="caution">
    <text evidence="4">The sequence shown here is derived from an EMBL/GenBank/DDBJ whole genome shotgun (WGS) entry which is preliminary data.</text>
</comment>
<feature type="signal peptide" evidence="2">
    <location>
        <begin position="1"/>
        <end position="18"/>
    </location>
</feature>
<gene>
    <name evidence="4" type="ORF">E6O75_ATG06717</name>
</gene>
<dbReference type="InterPro" id="IPR000782">
    <property type="entry name" value="FAS1_domain"/>
</dbReference>
<evidence type="ECO:0000256" key="1">
    <source>
        <dbReference type="SAM" id="MobiDB-lite"/>
    </source>
</evidence>
<name>A0A4Z1PC97_9PEZI</name>
<feature type="domain" description="FAS1" evidence="3">
    <location>
        <begin position="145"/>
        <end position="283"/>
    </location>
</feature>
<accession>A0A4Z1PC97</accession>
<dbReference type="PANTHER" id="PTHR10900">
    <property type="entry name" value="PERIOSTIN-RELATED"/>
    <property type="match status" value="1"/>
</dbReference>
<evidence type="ECO:0000256" key="2">
    <source>
        <dbReference type="SAM" id="SignalP"/>
    </source>
</evidence>
<dbReference type="PROSITE" id="PS50213">
    <property type="entry name" value="FAS1"/>
    <property type="match status" value="2"/>
</dbReference>
<dbReference type="InterPro" id="IPR036378">
    <property type="entry name" value="FAS1_dom_sf"/>
</dbReference>
<dbReference type="STRING" id="86259.A0A4Z1PC97"/>
<evidence type="ECO:0000313" key="5">
    <source>
        <dbReference type="Proteomes" id="UP000298493"/>
    </source>
</evidence>
<dbReference type="PANTHER" id="PTHR10900:SF125">
    <property type="entry name" value="FAS1 DOMAIN-CONTAINING PROTEIN YLR001C"/>
    <property type="match status" value="1"/>
</dbReference>
<evidence type="ECO:0000259" key="3">
    <source>
        <dbReference type="PROSITE" id="PS50213"/>
    </source>
</evidence>
<dbReference type="AlphaFoldDB" id="A0A4Z1PC97"/>
<reference evidence="4 5" key="1">
    <citation type="submission" date="2019-04" db="EMBL/GenBank/DDBJ databases">
        <title>High contiguity whole genome sequence and gene annotation resource for two Venturia nashicola isolates.</title>
        <authorList>
            <person name="Prokchorchik M."/>
            <person name="Won K."/>
            <person name="Lee Y."/>
            <person name="Choi E.D."/>
            <person name="Segonzac C."/>
            <person name="Sohn K.H."/>
        </authorList>
    </citation>
    <scope>NUCLEOTIDE SEQUENCE [LARGE SCALE GENOMIC DNA]</scope>
    <source>
        <strain evidence="4 5">PRI2</strain>
    </source>
</reference>
<feature type="region of interest" description="Disordered" evidence="1">
    <location>
        <begin position="114"/>
        <end position="146"/>
    </location>
</feature>
<dbReference type="Pfam" id="PF02469">
    <property type="entry name" value="Fasciclin"/>
    <property type="match status" value="2"/>
</dbReference>
<keyword evidence="2" id="KW-0732">Signal</keyword>
<feature type="compositionally biased region" description="Basic residues" evidence="1">
    <location>
        <begin position="119"/>
        <end position="143"/>
    </location>
</feature>
<dbReference type="InterPro" id="IPR050904">
    <property type="entry name" value="Adhesion/Biosynth-related"/>
</dbReference>
<sequence length="492" mass="53782">MKLLNVVTLAASALSSNAFVLPDEVVFKELAIETQSSLKHALEKVPCGTHHILGSAKEQWRGAKKASQNILDNTLALVDHAVENAKEEIVPHGFAAHSWLEHNIEAQLEALEKHDHPHPPHHKPPHHGPPGKHPPHHPPHHGKPNSTVYELIANSKYTTKLAALIAEDSELVELLNSTKANFTVFAPTDAAFAKIPEHAPKPPKEFIKKVLLYHVSPGLFPAGRLLFSHTVPTLLNETRLGDKPQRLSAHLQFGGVKINYYSKVVAVNIPATNGLIHGVDSILIPPPKTLKIISYLPADFSTLLLGLGKTGLLEALNETSSSNTGGTFFAPPNSAFKKLGARINAFLFSPYGAKYLKALLEYHVIANQTLYSNAYYGPSAAEVRGADSVEADAVPYLHFDLPTLLEDKNLAVDVTRYGPFISMKINGFTRVVVQDGFAKDGVIQVISSVLIPPKQAAGAGLEYWNGEEMSVDELKERLDPYVEDEDVWKIDL</sequence>
<feature type="chain" id="PRO_5021438430" evidence="2">
    <location>
        <begin position="19"/>
        <end position="492"/>
    </location>
</feature>
<dbReference type="Gene3D" id="2.30.180.10">
    <property type="entry name" value="FAS1 domain"/>
    <property type="match status" value="2"/>
</dbReference>
<evidence type="ECO:0000313" key="4">
    <source>
        <dbReference type="EMBL" id="TID19379.1"/>
    </source>
</evidence>
<dbReference type="SUPFAM" id="SSF82153">
    <property type="entry name" value="FAS1 domain"/>
    <property type="match status" value="2"/>
</dbReference>
<dbReference type="Proteomes" id="UP000298493">
    <property type="component" value="Unassembled WGS sequence"/>
</dbReference>
<dbReference type="SMART" id="SM00554">
    <property type="entry name" value="FAS1"/>
    <property type="match status" value="2"/>
</dbReference>
<dbReference type="EMBL" id="SNSC02000012">
    <property type="protein sequence ID" value="TID19379.1"/>
    <property type="molecule type" value="Genomic_DNA"/>
</dbReference>
<organism evidence="4 5">
    <name type="scientific">Venturia nashicola</name>
    <dbReference type="NCBI Taxonomy" id="86259"/>
    <lineage>
        <taxon>Eukaryota</taxon>
        <taxon>Fungi</taxon>
        <taxon>Dikarya</taxon>
        <taxon>Ascomycota</taxon>
        <taxon>Pezizomycotina</taxon>
        <taxon>Dothideomycetes</taxon>
        <taxon>Pleosporomycetidae</taxon>
        <taxon>Venturiales</taxon>
        <taxon>Venturiaceae</taxon>
        <taxon>Venturia</taxon>
    </lineage>
</organism>